<keyword evidence="15" id="KW-0539">Nucleus</keyword>
<name>A0A8T0FZH8_ARGBR</name>
<evidence type="ECO:0000256" key="1">
    <source>
        <dbReference type="ARBA" id="ARBA00004123"/>
    </source>
</evidence>
<dbReference type="FunFam" id="3.40.50.2300:FF:000066">
    <property type="entry name" value="RNA polymerase II subunit A C-terminal domain phosphatase SSU72"/>
    <property type="match status" value="1"/>
</dbReference>
<keyword evidence="8" id="KW-0507">mRNA processing</keyword>
<comment type="similarity">
    <text evidence="4">Belongs to the SSU72 phosphatase family.</text>
</comment>
<organism evidence="24 25">
    <name type="scientific">Argiope bruennichi</name>
    <name type="common">Wasp spider</name>
    <name type="synonym">Aranea bruennichi</name>
    <dbReference type="NCBI Taxonomy" id="94029"/>
    <lineage>
        <taxon>Eukaryota</taxon>
        <taxon>Metazoa</taxon>
        <taxon>Ecdysozoa</taxon>
        <taxon>Arthropoda</taxon>
        <taxon>Chelicerata</taxon>
        <taxon>Arachnida</taxon>
        <taxon>Araneae</taxon>
        <taxon>Araneomorphae</taxon>
        <taxon>Entelegynae</taxon>
        <taxon>Araneoidea</taxon>
        <taxon>Araneidae</taxon>
        <taxon>Argiope</taxon>
    </lineage>
</organism>
<evidence type="ECO:0000256" key="8">
    <source>
        <dbReference type="ARBA" id="ARBA00022664"/>
    </source>
</evidence>
<dbReference type="SUPFAM" id="SSF52788">
    <property type="entry name" value="Phosphotyrosine protein phosphatases I"/>
    <property type="match status" value="1"/>
</dbReference>
<dbReference type="GO" id="GO:0006891">
    <property type="term" value="P:intra-Golgi vesicle-mediated transport"/>
    <property type="evidence" value="ECO:0007669"/>
    <property type="project" value="TreeGrafter"/>
</dbReference>
<dbReference type="InterPro" id="IPR022775">
    <property type="entry name" value="AP_mu_sigma_su"/>
</dbReference>
<dbReference type="SUPFAM" id="SSF64356">
    <property type="entry name" value="SNARE-like"/>
    <property type="match status" value="1"/>
</dbReference>
<dbReference type="GO" id="GO:0006890">
    <property type="term" value="P:retrograde vesicle-mediated transport, Golgi to endoplasmic reticulum"/>
    <property type="evidence" value="ECO:0007669"/>
    <property type="project" value="UniProtKB-UniRule"/>
</dbReference>
<keyword evidence="12 21" id="KW-0653">Protein transport</keyword>
<proteinExistence type="inferred from homology"/>
<comment type="function">
    <text evidence="17">Protein phosphatase that catalyzes the dephosphorylation of the C-terminal domain of RNA polymerase II. Plays a role in RNA processing and termination.</text>
</comment>
<evidence type="ECO:0000256" key="16">
    <source>
        <dbReference type="ARBA" id="ARBA00023329"/>
    </source>
</evidence>
<sequence>MESGLMEPTLYSVEAIAILDNDGNRILAKYYGKAFPTAKEQKAFEKNLYKKTHRANAEVIMLDGLTVVYRSNVDLFFYVMGSCHENELILGSVLNCLYDAVNQILRKNVEKRTLLENLDVILLAVDEICDGGVVLEADSTSVVQRVALRSDDIPLGEQTVAQVLQSAKEQLKWSLLKYTRMNNDLRVAVVCSSNQNRSMEAHAFLSKKGFKVRSFGSGNQVKLPGPAPDKPNNGLLHMLDRNRRIKSHPERFQSCYEIFDVIFTVEERVYDQVVEELASRSPRELSPVHIINIDVQDNHEEATIGAFLVCEMATMMAESEDLDNDIDELLQEFESKAQRPILHTVQFY</sequence>
<dbReference type="FunFam" id="3.30.450.60:FF:000008">
    <property type="entry name" value="Coatomer subunit zeta-1 isoform 1"/>
    <property type="match status" value="1"/>
</dbReference>
<comment type="subcellular location">
    <subcellularLocation>
        <location evidence="21">Cytoplasm</location>
    </subcellularLocation>
    <subcellularLocation>
        <location evidence="2 21">Golgi apparatus membrane</location>
        <topology evidence="2 21">Peripheral membrane protein</topology>
        <orientation evidence="2 21">Cytoplasmic side</orientation>
    </subcellularLocation>
    <subcellularLocation>
        <location evidence="21">Cytoplasmic vesicle</location>
        <location evidence="21">COPI-coated vesicle membrane</location>
        <topology evidence="21">Peripheral membrane protein</topology>
        <orientation evidence="21">Cytoplasmic side</orientation>
    </subcellularLocation>
    <subcellularLocation>
        <location evidence="1">Nucleus</location>
    </subcellularLocation>
</comment>
<evidence type="ECO:0000259" key="23">
    <source>
        <dbReference type="Pfam" id="PF01217"/>
    </source>
</evidence>
<protein>
    <recommendedName>
        <fullName evidence="21">Coatomer subunit zeta</fullName>
    </recommendedName>
</protein>
<evidence type="ECO:0000256" key="2">
    <source>
        <dbReference type="ARBA" id="ARBA00004255"/>
    </source>
</evidence>
<dbReference type="GO" id="GO:0000139">
    <property type="term" value="C:Golgi membrane"/>
    <property type="evidence" value="ECO:0007669"/>
    <property type="project" value="UniProtKB-SubCell"/>
</dbReference>
<dbReference type="GO" id="GO:0006886">
    <property type="term" value="P:intracellular protein transport"/>
    <property type="evidence" value="ECO:0007669"/>
    <property type="project" value="TreeGrafter"/>
</dbReference>
<keyword evidence="7 21" id="KW-0963">Cytoplasm</keyword>
<feature type="coiled-coil region" evidence="22">
    <location>
        <begin position="312"/>
        <end position="339"/>
    </location>
</feature>
<keyword evidence="16 21" id="KW-0968">Cytoplasmic vesicle</keyword>
<dbReference type="GO" id="GO:0030126">
    <property type="term" value="C:COPI vesicle coat"/>
    <property type="evidence" value="ECO:0007669"/>
    <property type="project" value="UniProtKB-UniRule"/>
</dbReference>
<evidence type="ECO:0000256" key="15">
    <source>
        <dbReference type="ARBA" id="ARBA00023242"/>
    </source>
</evidence>
<keyword evidence="10 21" id="KW-0931">ER-Golgi transport</keyword>
<keyword evidence="13 21" id="KW-0333">Golgi apparatus</keyword>
<evidence type="ECO:0000256" key="18">
    <source>
        <dbReference type="ARBA" id="ARBA00045555"/>
    </source>
</evidence>
<evidence type="ECO:0000256" key="13">
    <source>
        <dbReference type="ARBA" id="ARBA00023034"/>
    </source>
</evidence>
<keyword evidence="14 21" id="KW-0472">Membrane</keyword>
<evidence type="ECO:0000256" key="20">
    <source>
        <dbReference type="ARBA" id="ARBA00048336"/>
    </source>
</evidence>
<evidence type="ECO:0000256" key="7">
    <source>
        <dbReference type="ARBA" id="ARBA00022490"/>
    </source>
</evidence>
<evidence type="ECO:0000256" key="11">
    <source>
        <dbReference type="ARBA" id="ARBA00022912"/>
    </source>
</evidence>
<evidence type="ECO:0000256" key="22">
    <source>
        <dbReference type="SAM" id="Coils"/>
    </source>
</evidence>
<comment type="caution">
    <text evidence="24">The sequence shown here is derived from an EMBL/GenBank/DDBJ whole genome shotgun (WGS) entry which is preliminary data.</text>
</comment>
<dbReference type="GO" id="GO:0006397">
    <property type="term" value="P:mRNA processing"/>
    <property type="evidence" value="ECO:0007669"/>
    <property type="project" value="UniProtKB-KW"/>
</dbReference>
<dbReference type="Gene3D" id="3.40.50.2300">
    <property type="match status" value="2"/>
</dbReference>
<dbReference type="InterPro" id="IPR006811">
    <property type="entry name" value="RNA_pol_II_suA"/>
</dbReference>
<evidence type="ECO:0000256" key="5">
    <source>
        <dbReference type="ARBA" id="ARBA00011775"/>
    </source>
</evidence>
<reference evidence="24" key="2">
    <citation type="submission" date="2020-06" db="EMBL/GenBank/DDBJ databases">
        <authorList>
            <person name="Sheffer M."/>
        </authorList>
    </citation>
    <scope>NUCLEOTIDE SEQUENCE</scope>
</reference>
<evidence type="ECO:0000256" key="14">
    <source>
        <dbReference type="ARBA" id="ARBA00023136"/>
    </source>
</evidence>
<evidence type="ECO:0000256" key="10">
    <source>
        <dbReference type="ARBA" id="ARBA00022892"/>
    </source>
</evidence>
<keyword evidence="6 21" id="KW-0813">Transport</keyword>
<comment type="similarity">
    <text evidence="3 21">Belongs to the adaptor complexes small subunit family.</text>
</comment>
<evidence type="ECO:0000256" key="17">
    <source>
        <dbReference type="ARBA" id="ARBA00034669"/>
    </source>
</evidence>
<keyword evidence="25" id="KW-1185">Reference proteome</keyword>
<feature type="domain" description="AP complex mu/sigma subunit" evidence="23">
    <location>
        <begin position="13"/>
        <end position="149"/>
    </location>
</feature>
<keyword evidence="11" id="KW-0904">Protein phosphatase</keyword>
<evidence type="ECO:0000256" key="19">
    <source>
        <dbReference type="ARBA" id="ARBA00047761"/>
    </source>
</evidence>
<dbReference type="PANTHER" id="PTHR11043:SF0">
    <property type="entry name" value="COATOMER SUBUNIT ZETA"/>
    <property type="match status" value="1"/>
</dbReference>
<dbReference type="InterPro" id="IPR011012">
    <property type="entry name" value="Longin-like_dom_sf"/>
</dbReference>
<dbReference type="InterPro" id="IPR036196">
    <property type="entry name" value="Ptyr_pPase_sf"/>
</dbReference>
<dbReference type="PANTHER" id="PTHR11043">
    <property type="entry name" value="ZETA-COAT PROTEIN"/>
    <property type="match status" value="1"/>
</dbReference>
<dbReference type="InterPro" id="IPR039652">
    <property type="entry name" value="Coatomer_zeta"/>
</dbReference>
<keyword evidence="9" id="KW-0378">Hydrolase</keyword>
<evidence type="ECO:0000256" key="12">
    <source>
        <dbReference type="ARBA" id="ARBA00022927"/>
    </source>
</evidence>
<comment type="subunit">
    <text evidence="5 21">Oligomeric complex that consists of at least the alpha, beta, beta', gamma, delta, epsilon and zeta subunits.</text>
</comment>
<dbReference type="Pfam" id="PF01217">
    <property type="entry name" value="Clat_adaptor_s"/>
    <property type="match status" value="1"/>
</dbReference>
<evidence type="ECO:0000256" key="4">
    <source>
        <dbReference type="ARBA" id="ARBA00008978"/>
    </source>
</evidence>
<dbReference type="Pfam" id="PF04722">
    <property type="entry name" value="Ssu72"/>
    <property type="match status" value="1"/>
</dbReference>
<reference evidence="24" key="1">
    <citation type="journal article" date="2020" name="bioRxiv">
        <title>Chromosome-level reference genome of the European wasp spider Argiope bruennichi: a resource for studies on range expansion and evolutionary adaptation.</title>
        <authorList>
            <person name="Sheffer M.M."/>
            <person name="Hoppe A."/>
            <person name="Krehenwinkel H."/>
            <person name="Uhl G."/>
            <person name="Kuss A.W."/>
            <person name="Jensen L."/>
            <person name="Jensen C."/>
            <person name="Gillespie R.G."/>
            <person name="Hoff K.J."/>
            <person name="Prost S."/>
        </authorList>
    </citation>
    <scope>NUCLEOTIDE SEQUENCE</scope>
</reference>
<keyword evidence="22" id="KW-0175">Coiled coil</keyword>
<dbReference type="Proteomes" id="UP000807504">
    <property type="component" value="Unassembled WGS sequence"/>
</dbReference>
<dbReference type="EMBL" id="JABXBU010000001">
    <property type="protein sequence ID" value="KAF8796504.1"/>
    <property type="molecule type" value="Genomic_DNA"/>
</dbReference>
<comment type="catalytic activity">
    <reaction evidence="20">
        <text>O-phospho-L-threonyl-[protein] + H2O = L-threonyl-[protein] + phosphate</text>
        <dbReference type="Rhea" id="RHEA:47004"/>
        <dbReference type="Rhea" id="RHEA-COMP:11060"/>
        <dbReference type="Rhea" id="RHEA-COMP:11605"/>
        <dbReference type="ChEBI" id="CHEBI:15377"/>
        <dbReference type="ChEBI" id="CHEBI:30013"/>
        <dbReference type="ChEBI" id="CHEBI:43474"/>
        <dbReference type="ChEBI" id="CHEBI:61977"/>
        <dbReference type="EC" id="3.1.3.16"/>
    </reaction>
</comment>
<evidence type="ECO:0000256" key="6">
    <source>
        <dbReference type="ARBA" id="ARBA00022448"/>
    </source>
</evidence>
<evidence type="ECO:0000256" key="21">
    <source>
        <dbReference type="RuleBase" id="RU366053"/>
    </source>
</evidence>
<dbReference type="AlphaFoldDB" id="A0A8T0FZH8"/>
<accession>A0A8T0FZH8</accession>
<dbReference type="GO" id="GO:0004722">
    <property type="term" value="F:protein serine/threonine phosphatase activity"/>
    <property type="evidence" value="ECO:0007669"/>
    <property type="project" value="UniProtKB-EC"/>
</dbReference>
<dbReference type="CDD" id="cd14829">
    <property type="entry name" value="Zeta-COP"/>
    <property type="match status" value="1"/>
</dbReference>
<dbReference type="Gene3D" id="3.30.450.60">
    <property type="match status" value="1"/>
</dbReference>
<dbReference type="GO" id="GO:0005634">
    <property type="term" value="C:nucleus"/>
    <property type="evidence" value="ECO:0007669"/>
    <property type="project" value="UniProtKB-SubCell"/>
</dbReference>
<comment type="catalytic activity">
    <reaction evidence="19">
        <text>O-phospho-L-seryl-[protein] + H2O = L-seryl-[protein] + phosphate</text>
        <dbReference type="Rhea" id="RHEA:20629"/>
        <dbReference type="Rhea" id="RHEA-COMP:9863"/>
        <dbReference type="Rhea" id="RHEA-COMP:11604"/>
        <dbReference type="ChEBI" id="CHEBI:15377"/>
        <dbReference type="ChEBI" id="CHEBI:29999"/>
        <dbReference type="ChEBI" id="CHEBI:43474"/>
        <dbReference type="ChEBI" id="CHEBI:83421"/>
        <dbReference type="EC" id="3.1.3.16"/>
    </reaction>
</comment>
<comment type="function">
    <text evidence="18">The coatomer is a cytosolic protein complex that binds to dilysine motifs and reversibly associates with Golgi non-clathrin-coated vesicles, which further mediate biosynthetic protein transport from the ER, via the Golgi up to the trans Golgi network. Coatomer complex is required for budding from Golgi membranes, and is essential for the retrograde Golgi-to-ER transport of dilysine-tagged proteins. The zeta subunit may be involved in regulating the coat assembly and, hence, the rate of biosynthetic protein transport due to its association-dissociation properties with the coatomer complex.</text>
</comment>
<evidence type="ECO:0000313" key="25">
    <source>
        <dbReference type="Proteomes" id="UP000807504"/>
    </source>
</evidence>
<evidence type="ECO:0000256" key="3">
    <source>
        <dbReference type="ARBA" id="ARBA00006972"/>
    </source>
</evidence>
<evidence type="ECO:0000313" key="24">
    <source>
        <dbReference type="EMBL" id="KAF8796504.1"/>
    </source>
</evidence>
<evidence type="ECO:0000256" key="9">
    <source>
        <dbReference type="ARBA" id="ARBA00022801"/>
    </source>
</evidence>
<gene>
    <name evidence="24" type="ORF">HNY73_000873</name>
</gene>